<gene>
    <name evidence="1" type="ORF">LPC04_20635</name>
</gene>
<dbReference type="EMBL" id="JAJLJH010000007">
    <property type="protein sequence ID" value="MCK9688119.1"/>
    <property type="molecule type" value="Genomic_DNA"/>
</dbReference>
<comment type="caution">
    <text evidence="1">The sequence shown here is derived from an EMBL/GenBank/DDBJ whole genome shotgun (WGS) entry which is preliminary data.</text>
</comment>
<organism evidence="1 2">
    <name type="scientific">Scleromatobacter humisilvae</name>
    <dbReference type="NCBI Taxonomy" id="2897159"/>
    <lineage>
        <taxon>Bacteria</taxon>
        <taxon>Pseudomonadati</taxon>
        <taxon>Pseudomonadota</taxon>
        <taxon>Betaproteobacteria</taxon>
        <taxon>Burkholderiales</taxon>
        <taxon>Sphaerotilaceae</taxon>
        <taxon>Scleromatobacter</taxon>
    </lineage>
</organism>
<accession>A0A9X1YKC7</accession>
<dbReference type="RefSeq" id="WP_275684163.1">
    <property type="nucleotide sequence ID" value="NZ_JAJLJH010000007.1"/>
</dbReference>
<evidence type="ECO:0000313" key="1">
    <source>
        <dbReference type="EMBL" id="MCK9688119.1"/>
    </source>
</evidence>
<dbReference type="Proteomes" id="UP001139353">
    <property type="component" value="Unassembled WGS sequence"/>
</dbReference>
<name>A0A9X1YKC7_9BURK</name>
<proteinExistence type="predicted"/>
<reference evidence="1" key="1">
    <citation type="submission" date="2021-11" db="EMBL/GenBank/DDBJ databases">
        <title>BS-T2-15 a new species belonging to the Comamonadaceae family isolated from the soil of a French oak forest.</title>
        <authorList>
            <person name="Mieszkin S."/>
            <person name="Alain K."/>
        </authorList>
    </citation>
    <scope>NUCLEOTIDE SEQUENCE</scope>
    <source>
        <strain evidence="1">BS-T2-15</strain>
    </source>
</reference>
<dbReference type="AlphaFoldDB" id="A0A9X1YKC7"/>
<protein>
    <submittedName>
        <fullName evidence="1">Uncharacterized protein</fullName>
    </submittedName>
</protein>
<evidence type="ECO:0000313" key="2">
    <source>
        <dbReference type="Proteomes" id="UP001139353"/>
    </source>
</evidence>
<keyword evidence="2" id="KW-1185">Reference proteome</keyword>
<sequence length="479" mass="48716">MTLTVDQAAGKIHQLVGDEGFLGTSRNDNMQSVRKLLGQFGPADEDKIVAKLSDADLKKLAGNVNHGGIFGAQGLDGGEKKDLFNGLARGLDGKQLGRVAAAFSDRSDVTALGDSVASFASSQAKIDFVKSLAPAATSGDTKFDTSWGTSSIQTGDKEAIAISHVLSSMKNDPAGFATAVKSLDADQLQAVVKAGEGQTVITTSSMTDGGLGAASATTTSTFDTAGLQSLLGAASACNDPIAKARVFEAGTKALDDIHGADTLLTPSPGAKDSAKAVAGGLTKLMNSDTRGIVNRLDTDDPFGHALTTYLKQQLGDDPKASNPAIGRQVAMLQGAGTGKTADQFYNTAEVGSNGDHFYRNAQNLGYYAGAMQAAIGKLKADAKTQGDILSNVFSTAISVGTAAMPGLSVAAKVGAQAFSGLTKEAVREIVGGVSADDGSLSNALMDLAVPHAPGQLDRTRGPADPFFLSASNAVSGANP</sequence>